<evidence type="ECO:0000313" key="1">
    <source>
        <dbReference type="EMBL" id="MBE8428460.1"/>
    </source>
</evidence>
<gene>
    <name evidence="1" type="ORF">IQB77_01000</name>
</gene>
<proteinExistence type="predicted"/>
<name>A0AA40W812_LEPIR</name>
<sequence>MFFRVKLFSSNKVLQKRYAVVTLKKIVLFLQGYLKKISIILLALRKLSTCNCCDKVSVNAFSV</sequence>
<dbReference type="RefSeq" id="WP_000466211.1">
    <property type="nucleotide sequence ID" value="NZ_CP186595.1"/>
</dbReference>
<evidence type="ECO:0000313" key="2">
    <source>
        <dbReference type="Proteomes" id="UP000644282"/>
    </source>
</evidence>
<protein>
    <submittedName>
        <fullName evidence="1">Uncharacterized protein</fullName>
    </submittedName>
</protein>
<dbReference type="Proteomes" id="UP000644282">
    <property type="component" value="Unassembled WGS sequence"/>
</dbReference>
<reference evidence="1" key="1">
    <citation type="submission" date="2020-10" db="EMBL/GenBank/DDBJ databases">
        <title>New Zealand Leptospira genomics.</title>
        <authorList>
            <person name="Wilkinson D.A."/>
            <person name="Nisa S."/>
            <person name="Moinet M."/>
            <person name="Benschop J."/>
        </authorList>
    </citation>
    <scope>NUCLEOTIDE SEQUENCE</scope>
    <source>
        <strain evidence="1">ESR8</strain>
    </source>
</reference>
<comment type="caution">
    <text evidence="1">The sequence shown here is derived from an EMBL/GenBank/DDBJ whole genome shotgun (WGS) entry which is preliminary data.</text>
</comment>
<accession>A0AA40W812</accession>
<dbReference type="AlphaFoldDB" id="A0AA40W812"/>
<organism evidence="1 2">
    <name type="scientific">Leptospira interrogans serovar Pomona</name>
    <dbReference type="NCBI Taxonomy" id="44276"/>
    <lineage>
        <taxon>Bacteria</taxon>
        <taxon>Pseudomonadati</taxon>
        <taxon>Spirochaetota</taxon>
        <taxon>Spirochaetia</taxon>
        <taxon>Leptospirales</taxon>
        <taxon>Leptospiraceae</taxon>
        <taxon>Leptospira</taxon>
    </lineage>
</organism>
<dbReference type="EMBL" id="JADDXF010000001">
    <property type="protein sequence ID" value="MBE8428460.1"/>
    <property type="molecule type" value="Genomic_DNA"/>
</dbReference>